<sequence>MKAAVAAAMREMIRAEFGDDVWQKIAARCGMNADRILLPISDVDEGLWQQLRKAAEIETGLSSEQMGLKFGETWVNVFTPRVYGAYYIGHKSARELLLDLDRIHLTVTKNIEGATPPRLHYEWEDERTLVLHYSSQRNMIDYLIGGIHALGRKYGESIEVQKIDESRVRVKFEH</sequence>
<evidence type="ECO:0000313" key="3">
    <source>
        <dbReference type="Proteomes" id="UP000460298"/>
    </source>
</evidence>
<dbReference type="InterPro" id="IPR038158">
    <property type="entry name" value="H-NOX_domain_sf"/>
</dbReference>
<dbReference type="Pfam" id="PF07700">
    <property type="entry name" value="HNOB"/>
    <property type="match status" value="1"/>
</dbReference>
<dbReference type="PANTHER" id="PTHR45655:SF13">
    <property type="entry name" value="SOLUBLE GUANYLATE CYCLASE GCY-32-RELATED"/>
    <property type="match status" value="1"/>
</dbReference>
<dbReference type="GO" id="GO:0020037">
    <property type="term" value="F:heme binding"/>
    <property type="evidence" value="ECO:0007669"/>
    <property type="project" value="InterPro"/>
</dbReference>
<dbReference type="PANTHER" id="PTHR45655">
    <property type="entry name" value="GUANYLATE CYCLASE SOLUBLE SUBUNIT BETA-2"/>
    <property type="match status" value="1"/>
</dbReference>
<dbReference type="SUPFAM" id="SSF111126">
    <property type="entry name" value="Ligand-binding domain in the NO signalling and Golgi transport"/>
    <property type="match status" value="1"/>
</dbReference>
<reference evidence="2 3" key="1">
    <citation type="submission" date="2019-10" db="EMBL/GenBank/DDBJ databases">
        <title>Extracellular Electron Transfer in a Candidatus Methanoperedens spp. Enrichment Culture.</title>
        <authorList>
            <person name="Berger S."/>
            <person name="Rangel Shaw D."/>
            <person name="Berben T."/>
            <person name="In 'T Zandt M."/>
            <person name="Frank J."/>
            <person name="Reimann J."/>
            <person name="Jetten M.S.M."/>
            <person name="Welte C.U."/>
        </authorList>
    </citation>
    <scope>NUCLEOTIDE SEQUENCE [LARGE SCALE GENOMIC DNA]</scope>
    <source>
        <strain evidence="2">SB12</strain>
    </source>
</reference>
<evidence type="ECO:0000259" key="1">
    <source>
        <dbReference type="Pfam" id="PF07700"/>
    </source>
</evidence>
<comment type="caution">
    <text evidence="2">The sequence shown here is derived from an EMBL/GenBank/DDBJ whole genome shotgun (WGS) entry which is preliminary data.</text>
</comment>
<gene>
    <name evidence="2" type="ORF">F9K24_06595</name>
</gene>
<dbReference type="Proteomes" id="UP000460298">
    <property type="component" value="Unassembled WGS sequence"/>
</dbReference>
<accession>A0A833H2T5</accession>
<protein>
    <recommendedName>
        <fullName evidence="1">Heme NO-binding domain-containing protein</fullName>
    </recommendedName>
</protein>
<dbReference type="Gene3D" id="3.90.1520.10">
    <property type="entry name" value="H-NOX domain"/>
    <property type="match status" value="1"/>
</dbReference>
<name>A0A833H2T5_9LEPT</name>
<dbReference type="InterPro" id="IPR011644">
    <property type="entry name" value="Heme_NO-bd"/>
</dbReference>
<evidence type="ECO:0000313" key="2">
    <source>
        <dbReference type="EMBL" id="KAB2933513.1"/>
    </source>
</evidence>
<dbReference type="EMBL" id="WBUI01000005">
    <property type="protein sequence ID" value="KAB2933513.1"/>
    <property type="molecule type" value="Genomic_DNA"/>
</dbReference>
<dbReference type="AlphaFoldDB" id="A0A833H2T5"/>
<dbReference type="InterPro" id="IPR024096">
    <property type="entry name" value="NO_sig/Golgi_transp_ligand-bd"/>
</dbReference>
<proteinExistence type="predicted"/>
<feature type="domain" description="Heme NO-binding" evidence="1">
    <location>
        <begin position="4"/>
        <end position="161"/>
    </location>
</feature>
<organism evidence="2 3">
    <name type="scientific">Leptonema illini</name>
    <dbReference type="NCBI Taxonomy" id="183"/>
    <lineage>
        <taxon>Bacteria</taxon>
        <taxon>Pseudomonadati</taxon>
        <taxon>Spirochaetota</taxon>
        <taxon>Spirochaetia</taxon>
        <taxon>Leptospirales</taxon>
        <taxon>Leptospiraceae</taxon>
        <taxon>Leptonema</taxon>
    </lineage>
</organism>